<reference evidence="2" key="1">
    <citation type="submission" date="2021-02" db="EMBL/GenBank/DDBJ databases">
        <authorList>
            <person name="Dougan E. K."/>
            <person name="Rhodes N."/>
            <person name="Thang M."/>
            <person name="Chan C."/>
        </authorList>
    </citation>
    <scope>NUCLEOTIDE SEQUENCE</scope>
</reference>
<protein>
    <submittedName>
        <fullName evidence="2">RsmF protein</fullName>
    </submittedName>
</protein>
<name>A0A812RAP7_9DINO</name>
<proteinExistence type="predicted"/>
<dbReference type="OrthoDB" id="438572at2759"/>
<feature type="region of interest" description="Disordered" evidence="1">
    <location>
        <begin position="68"/>
        <end position="139"/>
    </location>
</feature>
<evidence type="ECO:0000256" key="1">
    <source>
        <dbReference type="SAM" id="MobiDB-lite"/>
    </source>
</evidence>
<dbReference type="Proteomes" id="UP000601435">
    <property type="component" value="Unassembled WGS sequence"/>
</dbReference>
<organism evidence="2 3">
    <name type="scientific">Symbiodinium necroappetens</name>
    <dbReference type="NCBI Taxonomy" id="1628268"/>
    <lineage>
        <taxon>Eukaryota</taxon>
        <taxon>Sar</taxon>
        <taxon>Alveolata</taxon>
        <taxon>Dinophyceae</taxon>
        <taxon>Suessiales</taxon>
        <taxon>Symbiodiniaceae</taxon>
        <taxon>Symbiodinium</taxon>
    </lineage>
</organism>
<feature type="compositionally biased region" description="Polar residues" evidence="1">
    <location>
        <begin position="110"/>
        <end position="122"/>
    </location>
</feature>
<gene>
    <name evidence="2" type="primary">rsmF</name>
    <name evidence="2" type="ORF">SNEC2469_LOCUS11851</name>
</gene>
<evidence type="ECO:0000313" key="2">
    <source>
        <dbReference type="EMBL" id="CAE7431609.1"/>
    </source>
</evidence>
<feature type="compositionally biased region" description="Basic and acidic residues" evidence="1">
    <location>
        <begin position="77"/>
        <end position="109"/>
    </location>
</feature>
<dbReference type="EMBL" id="CAJNJA010018797">
    <property type="protein sequence ID" value="CAE7431609.1"/>
    <property type="molecule type" value="Genomic_DNA"/>
</dbReference>
<dbReference type="AlphaFoldDB" id="A0A812RAP7"/>
<keyword evidence="3" id="KW-1185">Reference proteome</keyword>
<sequence length="161" mass="18182">MATTSARDAAVEALKAELLEEWRNFNLQLLSEVRQLLHPHALVERPTAAWPLMRRRLRMFDQRRLNRKMNPAHRRSRSADHLRMTELRVRTAEQEVTDLKVQEQVRMESQDPSEPQATSAGGATSLADQGGTRRRVGVGGWVRGAYSAAGRTESLKGISQV</sequence>
<accession>A0A812RAP7</accession>
<evidence type="ECO:0000313" key="3">
    <source>
        <dbReference type="Proteomes" id="UP000601435"/>
    </source>
</evidence>
<comment type="caution">
    <text evidence="2">The sequence shown here is derived from an EMBL/GenBank/DDBJ whole genome shotgun (WGS) entry which is preliminary data.</text>
</comment>